<dbReference type="Gene3D" id="3.40.640.10">
    <property type="entry name" value="Type I PLP-dependent aspartate aminotransferase-like (Major domain)"/>
    <property type="match status" value="1"/>
</dbReference>
<dbReference type="GO" id="GO:0003677">
    <property type="term" value="F:DNA binding"/>
    <property type="evidence" value="ECO:0007669"/>
    <property type="project" value="UniProtKB-KW"/>
</dbReference>
<keyword evidence="2" id="KW-0663">Pyridoxal phosphate</keyword>
<name>A0A7I7ZSR3_9MYCO</name>
<dbReference type="PROSITE" id="PS50949">
    <property type="entry name" value="HTH_GNTR"/>
    <property type="match status" value="1"/>
</dbReference>
<dbReference type="PANTHER" id="PTHR46577:SF1">
    <property type="entry name" value="HTH-TYPE TRANSCRIPTIONAL REGULATORY PROTEIN GABR"/>
    <property type="match status" value="1"/>
</dbReference>
<dbReference type="Pfam" id="PF00155">
    <property type="entry name" value="Aminotran_1_2"/>
    <property type="match status" value="1"/>
</dbReference>
<dbReference type="GO" id="GO:0008483">
    <property type="term" value="F:transaminase activity"/>
    <property type="evidence" value="ECO:0007669"/>
    <property type="project" value="UniProtKB-KW"/>
</dbReference>
<keyword evidence="6" id="KW-0032">Aminotransferase</keyword>
<dbReference type="InterPro" id="IPR051446">
    <property type="entry name" value="HTH_trans_reg/aminotransferase"/>
</dbReference>
<proteinExistence type="inferred from homology"/>
<evidence type="ECO:0000256" key="2">
    <source>
        <dbReference type="ARBA" id="ARBA00022898"/>
    </source>
</evidence>
<dbReference type="Proteomes" id="UP000309984">
    <property type="component" value="Unassembled WGS sequence"/>
</dbReference>
<accession>A0A7I7ZSR3</accession>
<dbReference type="InterPro" id="IPR015424">
    <property type="entry name" value="PyrdxlP-dep_Trfase"/>
</dbReference>
<dbReference type="InterPro" id="IPR036388">
    <property type="entry name" value="WH-like_DNA-bd_sf"/>
</dbReference>
<keyword evidence="4" id="KW-0238">DNA-binding</keyword>
<dbReference type="GO" id="GO:0003700">
    <property type="term" value="F:DNA-binding transcription factor activity"/>
    <property type="evidence" value="ECO:0007669"/>
    <property type="project" value="InterPro"/>
</dbReference>
<keyword evidence="3" id="KW-0805">Transcription regulation</keyword>
<evidence type="ECO:0000256" key="4">
    <source>
        <dbReference type="ARBA" id="ARBA00023125"/>
    </source>
</evidence>
<dbReference type="SMART" id="SM00345">
    <property type="entry name" value="HTH_GNTR"/>
    <property type="match status" value="1"/>
</dbReference>
<dbReference type="InterPro" id="IPR036390">
    <property type="entry name" value="WH_DNA-bd_sf"/>
</dbReference>
<dbReference type="InterPro" id="IPR000524">
    <property type="entry name" value="Tscrpt_reg_HTH_GntR"/>
</dbReference>
<dbReference type="SUPFAM" id="SSF53383">
    <property type="entry name" value="PLP-dependent transferases"/>
    <property type="match status" value="1"/>
</dbReference>
<dbReference type="GO" id="GO:0030170">
    <property type="term" value="F:pyridoxal phosphate binding"/>
    <property type="evidence" value="ECO:0007669"/>
    <property type="project" value="InterPro"/>
</dbReference>
<dbReference type="InterPro" id="IPR004839">
    <property type="entry name" value="Aminotransferase_I/II_large"/>
</dbReference>
<evidence type="ECO:0000313" key="7">
    <source>
        <dbReference type="Proteomes" id="UP000309984"/>
    </source>
</evidence>
<dbReference type="Pfam" id="PF00392">
    <property type="entry name" value="GntR"/>
    <property type="match status" value="1"/>
</dbReference>
<organism evidence="6 7">
    <name type="scientific">Mycolicibacterium phocaicum</name>
    <dbReference type="NCBI Taxonomy" id="319706"/>
    <lineage>
        <taxon>Bacteria</taxon>
        <taxon>Bacillati</taxon>
        <taxon>Actinomycetota</taxon>
        <taxon>Actinomycetes</taxon>
        <taxon>Mycobacteriales</taxon>
        <taxon>Mycobacteriaceae</taxon>
        <taxon>Mycolicibacterium</taxon>
    </lineage>
</organism>
<evidence type="ECO:0000256" key="5">
    <source>
        <dbReference type="ARBA" id="ARBA00023163"/>
    </source>
</evidence>
<evidence type="ECO:0000256" key="1">
    <source>
        <dbReference type="ARBA" id="ARBA00005384"/>
    </source>
</evidence>
<dbReference type="AlphaFoldDB" id="A0A7I7ZSR3"/>
<protein>
    <submittedName>
        <fullName evidence="6">PLP-dependent aminotransferase family protein</fullName>
    </submittedName>
</protein>
<evidence type="ECO:0000313" key="6">
    <source>
        <dbReference type="EMBL" id="TLH74289.1"/>
    </source>
</evidence>
<dbReference type="RefSeq" id="WP_138247795.1">
    <property type="nucleotide sequence ID" value="NZ_AP022616.1"/>
</dbReference>
<keyword evidence="6" id="KW-0808">Transferase</keyword>
<dbReference type="InterPro" id="IPR015421">
    <property type="entry name" value="PyrdxlP-dep_Trfase_major"/>
</dbReference>
<dbReference type="CDD" id="cd00609">
    <property type="entry name" value="AAT_like"/>
    <property type="match status" value="1"/>
</dbReference>
<dbReference type="EMBL" id="POTM01000010">
    <property type="protein sequence ID" value="TLH74289.1"/>
    <property type="molecule type" value="Genomic_DNA"/>
</dbReference>
<gene>
    <name evidence="6" type="ORF">C1S79_02155</name>
</gene>
<keyword evidence="7" id="KW-1185">Reference proteome</keyword>
<dbReference type="PANTHER" id="PTHR46577">
    <property type="entry name" value="HTH-TYPE TRANSCRIPTIONAL REGULATORY PROTEIN GABR"/>
    <property type="match status" value="1"/>
</dbReference>
<keyword evidence="5" id="KW-0804">Transcription</keyword>
<sequence length="474" mass="50629">MARHTRAVHLPLDTTDLSARAIASQLVALIAAGQVGDGDWLPSTRALAHEVGASRTMVAAAYDELVAAGFLEGVPGSGTRTTVGATAAARAGLSSRAPCLEKTNVVPAAHVTAHRTDAVDLRPGTPDTGLIDMRAWARAWRAAASTRPTTLSPWQDTDDAFTAAMSRHLRTNRGIDTDTVFDVPGSTAAFQTLAAVSGLTRCYLESPCYPAAADEFSRTGLDLVFVPVDHDGLCVDRLGDDPGIVYTTPAHQYPLGHRLSVNRRAELVAWAKRTGSIVIEDDYDGEFRYGVAPLPAIRSIPGAGEHVAYVGTASKMLAPSLGAAWLVPPLPLHDAVQTYLREHRIAVSTITRMTLTALITGGELQRHLARASREYRCRRDILITELEARCPGLEVLGVQAGLHVAILLPDSRPDLDVAELLRADGLLVSPLSTFPQQPRSEINGITVNFAQIDRSTARLFAECTAAVLAQGAPW</sequence>
<reference evidence="6 7" key="1">
    <citation type="submission" date="2018-01" db="EMBL/GenBank/DDBJ databases">
        <title>Comparative genomics of Mycobacterium mucogenicum and Mycobacterium neoaurum clade members emphasizing tRNA and non-coding RNA.</title>
        <authorList>
            <person name="Behra P.R.K."/>
            <person name="Pettersson B.M.F."/>
            <person name="Das S."/>
            <person name="Dasgupta S."/>
            <person name="Kirsebom L.A."/>
        </authorList>
    </citation>
    <scope>NUCLEOTIDE SEQUENCE [LARGE SCALE GENOMIC DNA]</scope>
    <source>
        <strain evidence="6 7">DSM 45104</strain>
    </source>
</reference>
<dbReference type="CDD" id="cd07377">
    <property type="entry name" value="WHTH_GntR"/>
    <property type="match status" value="1"/>
</dbReference>
<comment type="similarity">
    <text evidence="1">In the C-terminal section; belongs to the class-I pyridoxal-phosphate-dependent aminotransferase family.</text>
</comment>
<comment type="caution">
    <text evidence="6">The sequence shown here is derived from an EMBL/GenBank/DDBJ whole genome shotgun (WGS) entry which is preliminary data.</text>
</comment>
<evidence type="ECO:0000256" key="3">
    <source>
        <dbReference type="ARBA" id="ARBA00023015"/>
    </source>
</evidence>
<dbReference type="Gene3D" id="1.10.10.10">
    <property type="entry name" value="Winged helix-like DNA-binding domain superfamily/Winged helix DNA-binding domain"/>
    <property type="match status" value="1"/>
</dbReference>
<dbReference type="SUPFAM" id="SSF46785">
    <property type="entry name" value="Winged helix' DNA-binding domain"/>
    <property type="match status" value="1"/>
</dbReference>